<dbReference type="InterPro" id="IPR000182">
    <property type="entry name" value="GNAT_dom"/>
</dbReference>
<gene>
    <name evidence="2" type="ORF">SAMN05661093_09472</name>
</gene>
<evidence type="ECO:0000259" key="1">
    <source>
        <dbReference type="Pfam" id="PF13302"/>
    </source>
</evidence>
<feature type="domain" description="N-acetyltransferase" evidence="1">
    <location>
        <begin position="19"/>
        <end position="160"/>
    </location>
</feature>
<dbReference type="GO" id="GO:0016747">
    <property type="term" value="F:acyltransferase activity, transferring groups other than amino-acyl groups"/>
    <property type="evidence" value="ECO:0007669"/>
    <property type="project" value="InterPro"/>
</dbReference>
<reference evidence="2 3" key="1">
    <citation type="submission" date="2017-04" db="EMBL/GenBank/DDBJ databases">
        <authorList>
            <person name="Afonso C.L."/>
            <person name="Miller P.J."/>
            <person name="Scott M.A."/>
            <person name="Spackman E."/>
            <person name="Goraichik I."/>
            <person name="Dimitrov K.M."/>
            <person name="Suarez D.L."/>
            <person name="Swayne D.E."/>
        </authorList>
    </citation>
    <scope>NUCLEOTIDE SEQUENCE [LARGE SCALE GENOMIC DNA]</scope>
    <source>
        <strain evidence="2 3">DSM 43828</strain>
    </source>
</reference>
<dbReference type="SUPFAM" id="SSF55729">
    <property type="entry name" value="Acyl-CoA N-acyltransferases (Nat)"/>
    <property type="match status" value="2"/>
</dbReference>
<dbReference type="RefSeq" id="WP_084433710.1">
    <property type="nucleotide sequence ID" value="NZ_FWXV01000012.1"/>
</dbReference>
<dbReference type="Pfam" id="PF13302">
    <property type="entry name" value="Acetyltransf_3"/>
    <property type="match status" value="2"/>
</dbReference>
<evidence type="ECO:0000313" key="3">
    <source>
        <dbReference type="Proteomes" id="UP000192674"/>
    </source>
</evidence>
<dbReference type="OrthoDB" id="2061990at2"/>
<name>A0A1W2FVT3_KIBAR</name>
<dbReference type="InterPro" id="IPR051531">
    <property type="entry name" value="N-acetyltransferase"/>
</dbReference>
<dbReference type="InterPro" id="IPR016181">
    <property type="entry name" value="Acyl_CoA_acyltransferase"/>
</dbReference>
<dbReference type="PANTHER" id="PTHR43792:SF1">
    <property type="entry name" value="N-ACETYLTRANSFERASE DOMAIN-CONTAINING PROTEIN"/>
    <property type="match status" value="1"/>
</dbReference>
<dbReference type="PANTHER" id="PTHR43792">
    <property type="entry name" value="GNAT FAMILY, PUTATIVE (AFU_ORTHOLOGUE AFUA_3G00765)-RELATED-RELATED"/>
    <property type="match status" value="1"/>
</dbReference>
<evidence type="ECO:0000313" key="2">
    <source>
        <dbReference type="EMBL" id="SMD25894.1"/>
    </source>
</evidence>
<keyword evidence="3" id="KW-1185">Reference proteome</keyword>
<organism evidence="2 3">
    <name type="scientific">Kibdelosporangium aridum</name>
    <dbReference type="NCBI Taxonomy" id="2030"/>
    <lineage>
        <taxon>Bacteria</taxon>
        <taxon>Bacillati</taxon>
        <taxon>Actinomycetota</taxon>
        <taxon>Actinomycetes</taxon>
        <taxon>Pseudonocardiales</taxon>
        <taxon>Pseudonocardiaceae</taxon>
        <taxon>Kibdelosporangium</taxon>
    </lineage>
</organism>
<dbReference type="AlphaFoldDB" id="A0A1W2FVT3"/>
<feature type="domain" description="N-acetyltransferase" evidence="1">
    <location>
        <begin position="223"/>
        <end position="332"/>
    </location>
</feature>
<protein>
    <submittedName>
        <fullName evidence="2">Protein N-acetyltransferase, RimJ/RimL family</fullName>
    </submittedName>
</protein>
<sequence length="362" mass="40521">MSDLFTFPDDVPTLTDGTVTLRAHSLSDVDAMVEQCSDPESITWTRVPVPYKREDAVRYITEIVPAGWRNRTELNFAIEGTHPDGVRRFSGSASLRIGGNQSAEIIGGMHPAARGQGFFYRALKLVIDWGFTQPEIEVVIANVNATNWASRRVIWANGFTFSGTVPRFIPVRGERKDIWFGTLRAEDSREPKTAWHVPPMLETDQLKLRPYRVSDAERIGEPDGAATVRRYMEACASGEQFVWCIADLETDELLGRIQLSNLDGPDQTAAEVSYTLHPEQYGNDVLTDALRVVTEWSFRPVGQEGLGKRRLSLTAAASDKTSRYAAEQAGFQHVSTEPKAFATADGAFEDLLRYHRLNPDWR</sequence>
<dbReference type="Gene3D" id="3.40.630.30">
    <property type="match status" value="2"/>
</dbReference>
<dbReference type="Proteomes" id="UP000192674">
    <property type="component" value="Unassembled WGS sequence"/>
</dbReference>
<keyword evidence="2" id="KW-0808">Transferase</keyword>
<dbReference type="EMBL" id="FWXV01000012">
    <property type="protein sequence ID" value="SMD25894.1"/>
    <property type="molecule type" value="Genomic_DNA"/>
</dbReference>
<accession>A0A1W2FVT3</accession>
<proteinExistence type="predicted"/>